<dbReference type="GO" id="GO:0009882">
    <property type="term" value="F:blue light photoreceptor activity"/>
    <property type="evidence" value="ECO:0007669"/>
    <property type="project" value="InterPro"/>
</dbReference>
<evidence type="ECO:0000259" key="1">
    <source>
        <dbReference type="PROSITE" id="PS50925"/>
    </source>
</evidence>
<reference evidence="3" key="1">
    <citation type="submission" date="2019-10" db="EMBL/GenBank/DDBJ databases">
        <title>Lacipirellula parvula gen. nov., sp. nov., representing a lineage of planctomycetes widespread in freshwater anoxic habitats, and description of the family Lacipirellulaceae.</title>
        <authorList>
            <person name="Dedysh S.N."/>
            <person name="Kulichevskaya I.S."/>
            <person name="Beletsky A.V."/>
            <person name="Rakitin A.L."/>
            <person name="Mardanov A.V."/>
            <person name="Ivanova A.A."/>
            <person name="Saltykova V.X."/>
            <person name="Rijpstra W.I.C."/>
            <person name="Sinninghe Damste J.S."/>
            <person name="Ravin N.V."/>
        </authorList>
    </citation>
    <scope>NUCLEOTIDE SEQUENCE [LARGE SCALE GENOMIC DNA]</scope>
    <source>
        <strain evidence="3">PX69</strain>
    </source>
</reference>
<dbReference type="SUPFAM" id="SSF54975">
    <property type="entry name" value="Acylphosphatase/BLUF domain-like"/>
    <property type="match status" value="1"/>
</dbReference>
<dbReference type="PROSITE" id="PS50925">
    <property type="entry name" value="BLUF"/>
    <property type="match status" value="1"/>
</dbReference>
<proteinExistence type="predicted"/>
<feature type="domain" description="BLUF" evidence="1">
    <location>
        <begin position="72"/>
        <end position="166"/>
    </location>
</feature>
<dbReference type="SMART" id="SM01034">
    <property type="entry name" value="BLUF"/>
    <property type="match status" value="1"/>
</dbReference>
<name>A0A5K7XFT0_9BACT</name>
<dbReference type="RefSeq" id="WP_152101000.1">
    <property type="nucleotide sequence ID" value="NZ_AP021861.1"/>
</dbReference>
<evidence type="ECO:0000313" key="3">
    <source>
        <dbReference type="Proteomes" id="UP000326837"/>
    </source>
</evidence>
<gene>
    <name evidence="2" type="ORF">PLANPX_5282</name>
</gene>
<sequence>MATAYQLDGVIYSIASHRDSQGHFATWKCMTCGTAGGKSGVYADEHGAAEAARSLIADHQARNHPTAHEGRLFSLAYGSQAVMPFSRTALDELAEHAAAKNGLLDVTGYLTYDVDFETFFQFLEGPQLVVEGLMNVISADARHRVLNVVHISEAERQFAAASAAAKLTTGLKADPMPSNAESQRMFSTWRMKLVTRNDFEVMNMGEIVADVLASMRKPELGGEYVTDAILQLSNQLRDRASLASL</sequence>
<dbReference type="InterPro" id="IPR036046">
    <property type="entry name" value="Acylphosphatase-like_dom_sf"/>
</dbReference>
<accession>A0A5K7XFT0</accession>
<organism evidence="2 3">
    <name type="scientific">Lacipirellula parvula</name>
    <dbReference type="NCBI Taxonomy" id="2650471"/>
    <lineage>
        <taxon>Bacteria</taxon>
        <taxon>Pseudomonadati</taxon>
        <taxon>Planctomycetota</taxon>
        <taxon>Planctomycetia</taxon>
        <taxon>Pirellulales</taxon>
        <taxon>Lacipirellulaceae</taxon>
        <taxon>Lacipirellula</taxon>
    </lineage>
</organism>
<dbReference type="GO" id="GO:0071949">
    <property type="term" value="F:FAD binding"/>
    <property type="evidence" value="ECO:0007669"/>
    <property type="project" value="InterPro"/>
</dbReference>
<keyword evidence="3" id="KW-1185">Reference proteome</keyword>
<dbReference type="Pfam" id="PF04940">
    <property type="entry name" value="BLUF"/>
    <property type="match status" value="1"/>
</dbReference>
<dbReference type="AlphaFoldDB" id="A0A5K7XFT0"/>
<dbReference type="InterPro" id="IPR007024">
    <property type="entry name" value="BLUF_domain"/>
</dbReference>
<dbReference type="KEGG" id="lpav:PLANPX_5282"/>
<dbReference type="EMBL" id="AP021861">
    <property type="protein sequence ID" value="BBO35670.1"/>
    <property type="molecule type" value="Genomic_DNA"/>
</dbReference>
<dbReference type="Gene3D" id="3.30.70.100">
    <property type="match status" value="1"/>
</dbReference>
<protein>
    <recommendedName>
        <fullName evidence="1">BLUF domain-containing protein</fullName>
    </recommendedName>
</protein>
<evidence type="ECO:0000313" key="2">
    <source>
        <dbReference type="EMBL" id="BBO35670.1"/>
    </source>
</evidence>
<dbReference type="Proteomes" id="UP000326837">
    <property type="component" value="Chromosome"/>
</dbReference>